<dbReference type="SUPFAM" id="SSF53383">
    <property type="entry name" value="PLP-dependent transferases"/>
    <property type="match status" value="1"/>
</dbReference>
<keyword evidence="1 4" id="KW-0662">Pyridine nucleotide biosynthesis</keyword>
<dbReference type="InterPro" id="IPR015422">
    <property type="entry name" value="PyrdxlP-dep_Trfase_small"/>
</dbReference>
<comment type="similarity">
    <text evidence="4">Belongs to the kynureninase family.</text>
</comment>
<dbReference type="PIRSF" id="PIRSF038800">
    <property type="entry name" value="KYNU"/>
    <property type="match status" value="1"/>
</dbReference>
<proteinExistence type="inferred from homology"/>
<evidence type="ECO:0000313" key="6">
    <source>
        <dbReference type="Proteomes" id="UP001596122"/>
    </source>
</evidence>
<dbReference type="PANTHER" id="PTHR14084:SF0">
    <property type="entry name" value="KYNURENINASE"/>
    <property type="match status" value="1"/>
</dbReference>
<dbReference type="EMBL" id="JBHSLD010000006">
    <property type="protein sequence ID" value="MFC5380090.1"/>
    <property type="molecule type" value="Genomic_DNA"/>
</dbReference>
<comment type="pathway">
    <text evidence="4">Cofactor biosynthesis; NAD(+) biosynthesis; quinolinate from L-kynurenine: step 2/3.</text>
</comment>
<reference evidence="6" key="1">
    <citation type="journal article" date="2019" name="Int. J. Syst. Evol. Microbiol.">
        <title>The Global Catalogue of Microorganisms (GCM) 10K type strain sequencing project: providing services to taxonomists for standard genome sequencing and annotation.</title>
        <authorList>
            <consortium name="The Broad Institute Genomics Platform"/>
            <consortium name="The Broad Institute Genome Sequencing Center for Infectious Disease"/>
            <person name="Wu L."/>
            <person name="Ma J."/>
        </authorList>
    </citation>
    <scope>NUCLEOTIDE SEQUENCE [LARGE SCALE GENOMIC DNA]</scope>
    <source>
        <strain evidence="6">CCUG 43114</strain>
    </source>
</reference>
<keyword evidence="5" id="KW-0032">Aminotransferase</keyword>
<evidence type="ECO:0000256" key="3">
    <source>
        <dbReference type="ARBA" id="ARBA00022898"/>
    </source>
</evidence>
<dbReference type="Gene3D" id="3.40.640.10">
    <property type="entry name" value="Type I PLP-dependent aspartate aminotransferase-like (Major domain)"/>
    <property type="match status" value="1"/>
</dbReference>
<dbReference type="RefSeq" id="WP_340266916.1">
    <property type="nucleotide sequence ID" value="NZ_JBBEOG010000001.1"/>
</dbReference>
<evidence type="ECO:0000313" key="5">
    <source>
        <dbReference type="EMBL" id="MFC5380090.1"/>
    </source>
</evidence>
<sequence>MDPTTAPAAALDAADPLAGFRDRFAVDDVPGAPLAYLDGNSLGRPPRRTLERLRHLHETGWAVDLIRGWDRWQHLPTEVGDALGAAVLGAAPGQVVVADSTSVLLFKALHAALALRPGRTRLVASAGDFPTDRYLVEAVAARSGGEVRWLRPDPAEGLGADEVVAAVDERTAAVLLSHVDYRSAALADLRAVTAGAHAAGAVVVWDLSHSAGAVPLALDADGVDLAVGCTYKYLCAGPGAPAFLFAAARHHEQLDNVVPGWFGADDVFAMAGEWVPAAGIRRMVSGTPPVPGLVAVDEGVRLVGEAGTDRIREKSVALTSRAVARLDTVARPHGWRLASPRDADRRGSHVVVGGPGAREVEQRMRARGVLADFRHPDLVRLGLSPLTTSFAELDAALDVVEAALGGSG</sequence>
<dbReference type="Gene3D" id="3.90.1150.10">
    <property type="entry name" value="Aspartate Aminotransferase, domain 1"/>
    <property type="match status" value="1"/>
</dbReference>
<comment type="catalytic activity">
    <reaction evidence="4">
        <text>L-kynurenine + H2O = anthranilate + L-alanine + H(+)</text>
        <dbReference type="Rhea" id="RHEA:16813"/>
        <dbReference type="ChEBI" id="CHEBI:15377"/>
        <dbReference type="ChEBI" id="CHEBI:15378"/>
        <dbReference type="ChEBI" id="CHEBI:16567"/>
        <dbReference type="ChEBI" id="CHEBI:57959"/>
        <dbReference type="ChEBI" id="CHEBI:57972"/>
        <dbReference type="EC" id="3.7.1.3"/>
    </reaction>
</comment>
<comment type="catalytic activity">
    <reaction evidence="4">
        <text>3-hydroxy-L-kynurenine + H2O = 3-hydroxyanthranilate + L-alanine + H(+)</text>
        <dbReference type="Rhea" id="RHEA:25143"/>
        <dbReference type="ChEBI" id="CHEBI:15377"/>
        <dbReference type="ChEBI" id="CHEBI:15378"/>
        <dbReference type="ChEBI" id="CHEBI:36559"/>
        <dbReference type="ChEBI" id="CHEBI:57972"/>
        <dbReference type="ChEBI" id="CHEBI:58125"/>
        <dbReference type="EC" id="3.7.1.3"/>
    </reaction>
</comment>
<dbReference type="GO" id="GO:0008483">
    <property type="term" value="F:transaminase activity"/>
    <property type="evidence" value="ECO:0007669"/>
    <property type="project" value="UniProtKB-KW"/>
</dbReference>
<keyword evidence="5" id="KW-0808">Transferase</keyword>
<keyword evidence="2 4" id="KW-0378">Hydrolase</keyword>
<dbReference type="Pfam" id="PF22580">
    <property type="entry name" value="KYNU_C"/>
    <property type="match status" value="1"/>
</dbReference>
<dbReference type="Proteomes" id="UP001596122">
    <property type="component" value="Unassembled WGS sequence"/>
</dbReference>
<dbReference type="InterPro" id="IPR015424">
    <property type="entry name" value="PyrdxlP-dep_Trfase"/>
</dbReference>
<dbReference type="EC" id="3.7.1.3" evidence="4"/>
<dbReference type="InterPro" id="IPR015421">
    <property type="entry name" value="PyrdxlP-dep_Trfase_major"/>
</dbReference>
<dbReference type="InterPro" id="IPR010111">
    <property type="entry name" value="Kynureninase"/>
</dbReference>
<comment type="cofactor">
    <cofactor evidence="4">
        <name>pyridoxal 5'-phosphate</name>
        <dbReference type="ChEBI" id="CHEBI:597326"/>
    </cofactor>
</comment>
<comment type="pathway">
    <text evidence="4">Amino-acid degradation; L-kynurenine degradation; L-alanine and anthranilate from L-kynurenine: step 1/1.</text>
</comment>
<keyword evidence="6" id="KW-1185">Reference proteome</keyword>
<protein>
    <recommendedName>
        <fullName evidence="4">Kynureninase</fullName>
        <ecNumber evidence="4">3.7.1.3</ecNumber>
    </recommendedName>
</protein>
<name>A0ABW0GJN1_9MICO</name>
<dbReference type="PANTHER" id="PTHR14084">
    <property type="entry name" value="KYNURENINASE"/>
    <property type="match status" value="1"/>
</dbReference>
<comment type="subunit">
    <text evidence="4">Homodimer.</text>
</comment>
<organism evidence="5 6">
    <name type="scientific">Aquipuribacter nitratireducens</name>
    <dbReference type="NCBI Taxonomy" id="650104"/>
    <lineage>
        <taxon>Bacteria</taxon>
        <taxon>Bacillati</taxon>
        <taxon>Actinomycetota</taxon>
        <taxon>Actinomycetes</taxon>
        <taxon>Micrococcales</taxon>
        <taxon>Intrasporangiaceae</taxon>
        <taxon>Aquipuribacter</taxon>
    </lineage>
</organism>
<evidence type="ECO:0000256" key="2">
    <source>
        <dbReference type="ARBA" id="ARBA00022801"/>
    </source>
</evidence>
<evidence type="ECO:0000256" key="1">
    <source>
        <dbReference type="ARBA" id="ARBA00022642"/>
    </source>
</evidence>
<keyword evidence="3 4" id="KW-0663">Pyridoxal phosphate</keyword>
<gene>
    <name evidence="5" type="ORF">ACFPJ6_04760</name>
</gene>
<accession>A0ABW0GJN1</accession>
<comment type="caution">
    <text evidence="5">The sequence shown here is derived from an EMBL/GenBank/DDBJ whole genome shotgun (WGS) entry which is preliminary data.</text>
</comment>
<comment type="function">
    <text evidence="4">Catalyzes the cleavage of L-kynurenine (L-Kyn) and L-3-hydroxykynurenine (L-3OHKyn) into anthranilic acid (AA) and 3-hydroxyanthranilic acid (3-OHAA), respectively.</text>
</comment>
<evidence type="ECO:0000256" key="4">
    <source>
        <dbReference type="PIRNR" id="PIRNR038800"/>
    </source>
</evidence>